<feature type="non-terminal residue" evidence="7">
    <location>
        <position position="1"/>
    </location>
</feature>
<accession>A0A1E4SSR8</accession>
<keyword evidence="8" id="KW-1185">Reference proteome</keyword>
<dbReference type="PANTHER" id="PTHR22779">
    <property type="entry name" value="SD17342P"/>
    <property type="match status" value="1"/>
</dbReference>
<reference evidence="8" key="1">
    <citation type="submission" date="2016-04" db="EMBL/GenBank/DDBJ databases">
        <title>Comparative genomics of biotechnologically important yeasts.</title>
        <authorList>
            <consortium name="DOE Joint Genome Institute"/>
            <person name="Riley R."/>
            <person name="Haridas S."/>
            <person name="Wolfe K.H."/>
            <person name="Lopes M.R."/>
            <person name="Hittinger C.T."/>
            <person name="Goker M."/>
            <person name="Salamov A."/>
            <person name="Wisecaver J."/>
            <person name="Long T.M."/>
            <person name="Aerts A.L."/>
            <person name="Barry K."/>
            <person name="Choi C."/>
            <person name="Clum A."/>
            <person name="Coughlan A.Y."/>
            <person name="Deshpande S."/>
            <person name="Douglass A.P."/>
            <person name="Hanson S.J."/>
            <person name="Klenk H.-P."/>
            <person name="Labutti K."/>
            <person name="Lapidus A."/>
            <person name="Lindquist E."/>
            <person name="Lipzen A."/>
            <person name="Meier-Kolthoff J.P."/>
            <person name="Ohm R.A."/>
            <person name="Otillar R.P."/>
            <person name="Pangilinan J."/>
            <person name="Peng Y."/>
            <person name="Rokas A."/>
            <person name="Rosa C.A."/>
            <person name="Scheuner C."/>
            <person name="Sibirny A.A."/>
            <person name="Slot J.C."/>
            <person name="Stielow J.B."/>
            <person name="Sun H."/>
            <person name="Kurtzman C.P."/>
            <person name="Blackwell M."/>
            <person name="Grigoriev I.V."/>
            <person name="Jeffries T.W."/>
        </authorList>
    </citation>
    <scope>NUCLEOTIDE SEQUENCE [LARGE SCALE GENOMIC DNA]</scope>
    <source>
        <strain evidence="8">NRRL YB-2248</strain>
    </source>
</reference>
<protein>
    <submittedName>
        <fullName evidence="7">Uncharacterized protein</fullName>
    </submittedName>
</protein>
<evidence type="ECO:0000256" key="1">
    <source>
        <dbReference type="ARBA" id="ARBA00004141"/>
    </source>
</evidence>
<dbReference type="InterPro" id="IPR019334">
    <property type="entry name" value="TMEM170A/B/YPR153W-like"/>
</dbReference>
<organism evidence="7 8">
    <name type="scientific">[Candida] arabinofermentans NRRL YB-2248</name>
    <dbReference type="NCBI Taxonomy" id="983967"/>
    <lineage>
        <taxon>Eukaryota</taxon>
        <taxon>Fungi</taxon>
        <taxon>Dikarya</taxon>
        <taxon>Ascomycota</taxon>
        <taxon>Saccharomycotina</taxon>
        <taxon>Pichiomycetes</taxon>
        <taxon>Pichiales</taxon>
        <taxon>Pichiaceae</taxon>
        <taxon>Ogataea</taxon>
        <taxon>Ogataea/Candida clade</taxon>
    </lineage>
</organism>
<dbReference type="STRING" id="983967.A0A1E4SSR8"/>
<feature type="transmembrane region" description="Helical" evidence="6">
    <location>
        <begin position="113"/>
        <end position="134"/>
    </location>
</feature>
<feature type="transmembrane region" description="Helical" evidence="6">
    <location>
        <begin position="39"/>
        <end position="62"/>
    </location>
</feature>
<dbReference type="PANTHER" id="PTHR22779:SF6">
    <property type="entry name" value="SD17342P"/>
    <property type="match status" value="1"/>
</dbReference>
<dbReference type="Proteomes" id="UP000094801">
    <property type="component" value="Unassembled WGS sequence"/>
</dbReference>
<evidence type="ECO:0000256" key="6">
    <source>
        <dbReference type="SAM" id="Phobius"/>
    </source>
</evidence>
<dbReference type="EMBL" id="KV453883">
    <property type="protein sequence ID" value="ODV82531.1"/>
    <property type="molecule type" value="Genomic_DNA"/>
</dbReference>
<keyword evidence="4 6" id="KW-1133">Transmembrane helix</keyword>
<dbReference type="GO" id="GO:0016020">
    <property type="term" value="C:membrane"/>
    <property type="evidence" value="ECO:0007669"/>
    <property type="project" value="UniProtKB-SubCell"/>
</dbReference>
<comment type="subcellular location">
    <subcellularLocation>
        <location evidence="1">Membrane</location>
        <topology evidence="1">Multi-pass membrane protein</topology>
    </subcellularLocation>
</comment>
<feature type="transmembrane region" description="Helical" evidence="6">
    <location>
        <begin position="74"/>
        <end position="101"/>
    </location>
</feature>
<dbReference type="AlphaFoldDB" id="A0A1E4SSR8"/>
<evidence type="ECO:0000256" key="3">
    <source>
        <dbReference type="ARBA" id="ARBA00022692"/>
    </source>
</evidence>
<comment type="similarity">
    <text evidence="2">Belongs to the TMEM170 family.</text>
</comment>
<evidence type="ECO:0000256" key="5">
    <source>
        <dbReference type="ARBA" id="ARBA00023136"/>
    </source>
</evidence>
<evidence type="ECO:0000256" key="4">
    <source>
        <dbReference type="ARBA" id="ARBA00022989"/>
    </source>
</evidence>
<name>A0A1E4SSR8_9ASCO</name>
<gene>
    <name evidence="7" type="ORF">CANARDRAFT_205040</name>
</gene>
<keyword evidence="3 6" id="KW-0812">Transmembrane</keyword>
<proteinExistence type="inferred from homology"/>
<dbReference type="OrthoDB" id="2131401at2759"/>
<evidence type="ECO:0000256" key="2">
    <source>
        <dbReference type="ARBA" id="ARBA00006325"/>
    </source>
</evidence>
<sequence>PIGYNVPSFPSLHWPLGPSREAYQNSFLYYTSDIWRFTVFWTFIMMVAFYSAAALIAVLTHYKNNSSKNNLKMLFTIFMTYVFVSASQAFISGSLIGVLISEIYKSGQFSMSTWIPFTCSLIVVMFNVVTSYSLTSVLL</sequence>
<evidence type="ECO:0000313" key="7">
    <source>
        <dbReference type="EMBL" id="ODV82531.1"/>
    </source>
</evidence>
<dbReference type="Pfam" id="PF10190">
    <property type="entry name" value="Tmemb_170"/>
    <property type="match status" value="1"/>
</dbReference>
<keyword evidence="5 6" id="KW-0472">Membrane</keyword>
<evidence type="ECO:0000313" key="8">
    <source>
        <dbReference type="Proteomes" id="UP000094801"/>
    </source>
</evidence>